<keyword evidence="3" id="KW-1185">Reference proteome</keyword>
<name>A0ABP1SB03_9HEXA</name>
<evidence type="ECO:0000313" key="3">
    <source>
        <dbReference type="Proteomes" id="UP001642540"/>
    </source>
</evidence>
<evidence type="ECO:0008006" key="4">
    <source>
        <dbReference type="Google" id="ProtNLM"/>
    </source>
</evidence>
<gene>
    <name evidence="2" type="ORF">ODALV1_LOCUS31657</name>
</gene>
<dbReference type="Proteomes" id="UP001642540">
    <property type="component" value="Unassembled WGS sequence"/>
</dbReference>
<accession>A0ABP1SB03</accession>
<evidence type="ECO:0000256" key="1">
    <source>
        <dbReference type="SAM" id="MobiDB-lite"/>
    </source>
</evidence>
<dbReference type="EMBL" id="CAXLJM020000196">
    <property type="protein sequence ID" value="CAL8149184.1"/>
    <property type="molecule type" value="Genomic_DNA"/>
</dbReference>
<feature type="region of interest" description="Disordered" evidence="1">
    <location>
        <begin position="1"/>
        <end position="123"/>
    </location>
</feature>
<evidence type="ECO:0000313" key="2">
    <source>
        <dbReference type="EMBL" id="CAL8149184.1"/>
    </source>
</evidence>
<feature type="compositionally biased region" description="Basic and acidic residues" evidence="1">
    <location>
        <begin position="43"/>
        <end position="57"/>
    </location>
</feature>
<feature type="compositionally biased region" description="Basic residues" evidence="1">
    <location>
        <begin position="93"/>
        <end position="105"/>
    </location>
</feature>
<protein>
    <recommendedName>
        <fullName evidence="4">C2H2-type domain-containing protein</fullName>
    </recommendedName>
</protein>
<comment type="caution">
    <text evidence="2">The sequence shown here is derived from an EMBL/GenBank/DDBJ whole genome shotgun (WGS) entry which is preliminary data.</text>
</comment>
<reference evidence="2 3" key="1">
    <citation type="submission" date="2024-08" db="EMBL/GenBank/DDBJ databases">
        <authorList>
            <person name="Cucini C."/>
            <person name="Frati F."/>
        </authorList>
    </citation>
    <scope>NUCLEOTIDE SEQUENCE [LARGE SCALE GENOMIC DNA]</scope>
</reference>
<organism evidence="2 3">
    <name type="scientific">Orchesella dallaii</name>
    <dbReference type="NCBI Taxonomy" id="48710"/>
    <lineage>
        <taxon>Eukaryota</taxon>
        <taxon>Metazoa</taxon>
        <taxon>Ecdysozoa</taxon>
        <taxon>Arthropoda</taxon>
        <taxon>Hexapoda</taxon>
        <taxon>Collembola</taxon>
        <taxon>Entomobryomorpha</taxon>
        <taxon>Entomobryoidea</taxon>
        <taxon>Orchesellidae</taxon>
        <taxon>Orchesellinae</taxon>
        <taxon>Orchesella</taxon>
    </lineage>
</organism>
<feature type="compositionally biased region" description="Polar residues" evidence="1">
    <location>
        <begin position="106"/>
        <end position="123"/>
    </location>
</feature>
<proteinExistence type="predicted"/>
<sequence length="123" mass="13899">MSDEENVGGREGNGEEMESNESDERQYRCRKCPGSETFTAAELDTHRARHRAEDERRRSRHRRGARGTSPSRSEVTLFREVTPVRTPSPRGPPAKRGRPAKKNRSNKTYNTGVTGNWTRGNSG</sequence>